<protein>
    <submittedName>
        <fullName evidence="2">Tyrosine-protein phosphatase</fullName>
    </submittedName>
</protein>
<dbReference type="InterPro" id="IPR000387">
    <property type="entry name" value="Tyr_Pase_dom"/>
</dbReference>
<dbReference type="RefSeq" id="WP_236863572.1">
    <property type="nucleotide sequence ID" value="NZ_BAABAZ010000004.1"/>
</dbReference>
<name>A0ABP8EHT4_9MICO</name>
<accession>A0ABP8EHT4</accession>
<dbReference type="InterPro" id="IPR026893">
    <property type="entry name" value="Tyr/Ser_Pase_IphP-type"/>
</dbReference>
<feature type="domain" description="Tyrosine specific protein phosphatases" evidence="1">
    <location>
        <begin position="126"/>
        <end position="162"/>
    </location>
</feature>
<proteinExistence type="predicted"/>
<dbReference type="InterPro" id="IPR029021">
    <property type="entry name" value="Prot-tyrosine_phosphatase-like"/>
</dbReference>
<reference evidence="3" key="1">
    <citation type="journal article" date="2019" name="Int. J. Syst. Evol. Microbiol.">
        <title>The Global Catalogue of Microorganisms (GCM) 10K type strain sequencing project: providing services to taxonomists for standard genome sequencing and annotation.</title>
        <authorList>
            <consortium name="The Broad Institute Genomics Platform"/>
            <consortium name="The Broad Institute Genome Sequencing Center for Infectious Disease"/>
            <person name="Wu L."/>
            <person name="Ma J."/>
        </authorList>
    </citation>
    <scope>NUCLEOTIDE SEQUENCE [LARGE SCALE GENOMIC DNA]</scope>
    <source>
        <strain evidence="3">JCM 17458</strain>
    </source>
</reference>
<dbReference type="Proteomes" id="UP001501586">
    <property type="component" value="Unassembled WGS sequence"/>
</dbReference>
<evidence type="ECO:0000313" key="3">
    <source>
        <dbReference type="Proteomes" id="UP001501586"/>
    </source>
</evidence>
<dbReference type="PROSITE" id="PS00383">
    <property type="entry name" value="TYR_PHOSPHATASE_1"/>
    <property type="match status" value="1"/>
</dbReference>
<dbReference type="PROSITE" id="PS50056">
    <property type="entry name" value="TYR_PHOSPHATASE_2"/>
    <property type="match status" value="1"/>
</dbReference>
<dbReference type="Gene3D" id="3.90.190.10">
    <property type="entry name" value="Protein tyrosine phosphatase superfamily"/>
    <property type="match status" value="1"/>
</dbReference>
<gene>
    <name evidence="2" type="ORF">GCM10022261_10530</name>
</gene>
<evidence type="ECO:0000259" key="1">
    <source>
        <dbReference type="PROSITE" id="PS50056"/>
    </source>
</evidence>
<sequence>MTIADVPLSTPVNLRDLGGIPVDGGTIRSGFVIRSDDLATVTEAVADGLVADGVRTVIDLRSAVETELTGRGPFGNRAVAYHHIPFTESLETSIDSGALSDAEDFGEALQAQLMAMYTRMYETSAEQIVSALAVIAHSPGAVAFHCLAGQDRTGVLAAALLLVLGAEPAVIVADYARTGENSAAILERVQPVIRPLLARFGADLNQAAQSAARYRFSEAPMRALLDDLDRDYEDPLLPLRRAGLDHALIARLRERALGGPEMTMGTAG</sequence>
<organism evidence="2 3">
    <name type="scientific">Brevibacterium daeguense</name>
    <dbReference type="NCBI Taxonomy" id="909936"/>
    <lineage>
        <taxon>Bacteria</taxon>
        <taxon>Bacillati</taxon>
        <taxon>Actinomycetota</taxon>
        <taxon>Actinomycetes</taxon>
        <taxon>Micrococcales</taxon>
        <taxon>Brevibacteriaceae</taxon>
        <taxon>Brevibacterium</taxon>
    </lineage>
</organism>
<comment type="caution">
    <text evidence="2">The sequence shown here is derived from an EMBL/GenBank/DDBJ whole genome shotgun (WGS) entry which is preliminary data.</text>
</comment>
<dbReference type="SUPFAM" id="SSF52799">
    <property type="entry name" value="(Phosphotyrosine protein) phosphatases II"/>
    <property type="match status" value="1"/>
</dbReference>
<dbReference type="InterPro" id="IPR016130">
    <property type="entry name" value="Tyr_Pase_AS"/>
</dbReference>
<dbReference type="Pfam" id="PF13350">
    <property type="entry name" value="Y_phosphatase3"/>
    <property type="match status" value="1"/>
</dbReference>
<keyword evidence="3" id="KW-1185">Reference proteome</keyword>
<evidence type="ECO:0000313" key="2">
    <source>
        <dbReference type="EMBL" id="GAA4283522.1"/>
    </source>
</evidence>
<dbReference type="EMBL" id="BAABAZ010000004">
    <property type="protein sequence ID" value="GAA4283522.1"/>
    <property type="molecule type" value="Genomic_DNA"/>
</dbReference>